<dbReference type="Proteomes" id="UP001597106">
    <property type="component" value="Unassembled WGS sequence"/>
</dbReference>
<dbReference type="RefSeq" id="WP_379073529.1">
    <property type="nucleotide sequence ID" value="NZ_JBHTJW010000001.1"/>
</dbReference>
<evidence type="ECO:0008006" key="3">
    <source>
        <dbReference type="Google" id="ProtNLM"/>
    </source>
</evidence>
<comment type="caution">
    <text evidence="1">The sequence shown here is derived from an EMBL/GenBank/DDBJ whole genome shotgun (WGS) entry which is preliminary data.</text>
</comment>
<evidence type="ECO:0000313" key="1">
    <source>
        <dbReference type="EMBL" id="MFD0928498.1"/>
    </source>
</evidence>
<organism evidence="1 2">
    <name type="scientific">Methylophilus glucosoxydans</name>
    <dbReference type="NCBI Taxonomy" id="752553"/>
    <lineage>
        <taxon>Bacteria</taxon>
        <taxon>Pseudomonadati</taxon>
        <taxon>Pseudomonadota</taxon>
        <taxon>Betaproteobacteria</taxon>
        <taxon>Nitrosomonadales</taxon>
        <taxon>Methylophilaceae</taxon>
        <taxon>Methylophilus</taxon>
    </lineage>
</organism>
<gene>
    <name evidence="1" type="ORF">ACFQ1T_01770</name>
</gene>
<protein>
    <recommendedName>
        <fullName evidence="3">HEPN domain-containing protein</fullName>
    </recommendedName>
</protein>
<dbReference type="Gene3D" id="1.20.120.330">
    <property type="entry name" value="Nucleotidyltransferases domain 2"/>
    <property type="match status" value="1"/>
</dbReference>
<dbReference type="EMBL" id="JBHTJW010000001">
    <property type="protein sequence ID" value="MFD0928498.1"/>
    <property type="molecule type" value="Genomic_DNA"/>
</dbReference>
<reference evidence="2" key="1">
    <citation type="journal article" date="2019" name="Int. J. Syst. Evol. Microbiol.">
        <title>The Global Catalogue of Microorganisms (GCM) 10K type strain sequencing project: providing services to taxonomists for standard genome sequencing and annotation.</title>
        <authorList>
            <consortium name="The Broad Institute Genomics Platform"/>
            <consortium name="The Broad Institute Genome Sequencing Center for Infectious Disease"/>
            <person name="Wu L."/>
            <person name="Ma J."/>
        </authorList>
    </citation>
    <scope>NUCLEOTIDE SEQUENCE [LARGE SCALE GENOMIC DNA]</scope>
    <source>
        <strain evidence="2">CCUG 59685</strain>
    </source>
</reference>
<accession>A0ABW3GE26</accession>
<proteinExistence type="predicted"/>
<evidence type="ECO:0000313" key="2">
    <source>
        <dbReference type="Proteomes" id="UP001597106"/>
    </source>
</evidence>
<dbReference type="SUPFAM" id="SSF81593">
    <property type="entry name" value="Nucleotidyltransferase substrate binding subunit/domain"/>
    <property type="match status" value="1"/>
</dbReference>
<name>A0ABW3GE26_9PROT</name>
<keyword evidence="2" id="KW-1185">Reference proteome</keyword>
<sequence>MSFLYNFDMSKVISHFKLMPKETQISAEVNVVDVINQSFVVSGDQDYLAARFMAINGLSRAFFWAAAQAVEKYFKAFLLMNGLSVQTYKGHPIIKLFEASQSVDLSISRLDISPHVCIPINSSVNKHIRRFTVVELLKDFEKYGSADNRYNIFGIDFNTGHLLALDALIFQLRELIGVDPIEKSFSNLGSDVLNTFQKYNPWFYPGVPMTEVPNPQFPISNYINATKYEILEKNKKNPACRLALVWLRKHMRLPESKFPD</sequence>